<dbReference type="InterPro" id="IPR022476">
    <property type="entry name" value="Spore_YabP/YqfC"/>
</dbReference>
<dbReference type="RefSeq" id="WP_117454759.1">
    <property type="nucleotide sequence ID" value="NZ_CP060636.1"/>
</dbReference>
<name>A0A7G9GMC2_9FIRM</name>
<proteinExistence type="predicted"/>
<gene>
    <name evidence="1" type="ORF">H9Q80_17175</name>
</gene>
<dbReference type="EMBL" id="CP060636">
    <property type="protein sequence ID" value="QNM11954.1"/>
    <property type="molecule type" value="Genomic_DNA"/>
</dbReference>
<reference evidence="1 2" key="1">
    <citation type="submission" date="2020-08" db="EMBL/GenBank/DDBJ databases">
        <authorList>
            <person name="Liu C."/>
            <person name="Sun Q."/>
        </authorList>
    </citation>
    <scope>NUCLEOTIDE SEQUENCE [LARGE SCALE GENOMIC DNA]</scope>
    <source>
        <strain evidence="1 2">NSJ-61</strain>
    </source>
</reference>
<accession>A0A7G9GMC2</accession>
<dbReference type="AlphaFoldDB" id="A0A7G9GMC2"/>
<dbReference type="Proteomes" id="UP000515856">
    <property type="component" value="Chromosome"/>
</dbReference>
<evidence type="ECO:0000313" key="1">
    <source>
        <dbReference type="EMBL" id="QNM11954.1"/>
    </source>
</evidence>
<organism evidence="1 2">
    <name type="scientific">[Eubacterium] hominis</name>
    <dbReference type="NCBI Taxonomy" id="2764325"/>
    <lineage>
        <taxon>Bacteria</taxon>
        <taxon>Bacillati</taxon>
        <taxon>Bacillota</taxon>
        <taxon>Erysipelotrichia</taxon>
        <taxon>Erysipelotrichales</taxon>
        <taxon>Erysipelotrichaceae</taxon>
        <taxon>Amedibacillus</taxon>
    </lineage>
</organism>
<evidence type="ECO:0000313" key="2">
    <source>
        <dbReference type="Proteomes" id="UP000515856"/>
    </source>
</evidence>
<dbReference type="Pfam" id="PF07873">
    <property type="entry name" value="YabP"/>
    <property type="match status" value="1"/>
</dbReference>
<keyword evidence="2" id="KW-1185">Reference proteome</keyword>
<evidence type="ECO:0008006" key="3">
    <source>
        <dbReference type="Google" id="ProtNLM"/>
    </source>
</evidence>
<dbReference type="KEGG" id="ehn:H9Q80_17175"/>
<sequence>MLSIENNKIMMEHYTELVSVTSSFVSVRFKDYKLHVSGKDLKILALEATEIYMAGKLESIEFVYEK</sequence>
<protein>
    <recommendedName>
        <fullName evidence="3">Sporulation protein</fullName>
    </recommendedName>
</protein>